<organism evidence="2 3">
    <name type="scientific">Streptomyces albiaxialis</name>
    <dbReference type="NCBI Taxonomy" id="329523"/>
    <lineage>
        <taxon>Bacteria</taxon>
        <taxon>Bacillati</taxon>
        <taxon>Actinomycetota</taxon>
        <taxon>Actinomycetes</taxon>
        <taxon>Kitasatosporales</taxon>
        <taxon>Streptomycetaceae</taxon>
        <taxon>Streptomyces</taxon>
    </lineage>
</organism>
<dbReference type="Gene3D" id="3.40.50.1820">
    <property type="entry name" value="alpha/beta hydrolase"/>
    <property type="match status" value="1"/>
</dbReference>
<dbReference type="InterPro" id="IPR052897">
    <property type="entry name" value="Sec-Metab_Biosynth_Hydrolase"/>
</dbReference>
<evidence type="ECO:0000313" key="2">
    <source>
        <dbReference type="EMBL" id="GAA2067341.1"/>
    </source>
</evidence>
<dbReference type="GO" id="GO:0016787">
    <property type="term" value="F:hydrolase activity"/>
    <property type="evidence" value="ECO:0007669"/>
    <property type="project" value="UniProtKB-KW"/>
</dbReference>
<dbReference type="RefSeq" id="WP_344525234.1">
    <property type="nucleotide sequence ID" value="NZ_BAAAPE010000002.1"/>
</dbReference>
<evidence type="ECO:0000313" key="3">
    <source>
        <dbReference type="Proteomes" id="UP001500016"/>
    </source>
</evidence>
<dbReference type="SUPFAM" id="SSF53474">
    <property type="entry name" value="alpha/beta-Hydrolases"/>
    <property type="match status" value="1"/>
</dbReference>
<reference evidence="2 3" key="1">
    <citation type="journal article" date="2019" name="Int. J. Syst. Evol. Microbiol.">
        <title>The Global Catalogue of Microorganisms (GCM) 10K type strain sequencing project: providing services to taxonomists for standard genome sequencing and annotation.</title>
        <authorList>
            <consortium name="The Broad Institute Genomics Platform"/>
            <consortium name="The Broad Institute Genome Sequencing Center for Infectious Disease"/>
            <person name="Wu L."/>
            <person name="Ma J."/>
        </authorList>
    </citation>
    <scope>NUCLEOTIDE SEQUENCE [LARGE SCALE GENOMIC DNA]</scope>
    <source>
        <strain evidence="2 3">JCM 15478</strain>
    </source>
</reference>
<sequence>MATFVLVHGSWLGGWAWERVAPRLRASGHTVLCPSLALAGPGVGLHTHIAAVVALIDRHRLADVILAGHSYGGMVIAGAGYERPRRIRQLVYLDAFFPTPGRSAFDLQPVLRDACDAAAAAAPWEEREAWLMPPFGFETMGLAAADLEWVASRARPMNRATHEEPLPDPASPGPHPPETYIRFEASPFFADAAETALRRGARHLTVQDAGHMAPVTGPERLCAALGRTVHFSDRGESA</sequence>
<dbReference type="InterPro" id="IPR000073">
    <property type="entry name" value="AB_hydrolase_1"/>
</dbReference>
<dbReference type="Proteomes" id="UP001500016">
    <property type="component" value="Unassembled WGS sequence"/>
</dbReference>
<dbReference type="PANTHER" id="PTHR37017">
    <property type="entry name" value="AB HYDROLASE-1 DOMAIN-CONTAINING PROTEIN-RELATED"/>
    <property type="match status" value="1"/>
</dbReference>
<dbReference type="Pfam" id="PF12697">
    <property type="entry name" value="Abhydrolase_6"/>
    <property type="match status" value="1"/>
</dbReference>
<keyword evidence="2" id="KW-0378">Hydrolase</keyword>
<dbReference type="PANTHER" id="PTHR37017:SF11">
    <property type="entry name" value="ESTERASE_LIPASE_THIOESTERASE DOMAIN-CONTAINING PROTEIN"/>
    <property type="match status" value="1"/>
</dbReference>
<name>A0ABN2VNM2_9ACTN</name>
<keyword evidence="3" id="KW-1185">Reference proteome</keyword>
<dbReference type="InterPro" id="IPR029058">
    <property type="entry name" value="AB_hydrolase_fold"/>
</dbReference>
<gene>
    <name evidence="2" type="ORF">GCM10009801_14600</name>
</gene>
<comment type="caution">
    <text evidence="2">The sequence shown here is derived from an EMBL/GenBank/DDBJ whole genome shotgun (WGS) entry which is preliminary data.</text>
</comment>
<proteinExistence type="predicted"/>
<dbReference type="EMBL" id="BAAAPE010000002">
    <property type="protein sequence ID" value="GAA2067341.1"/>
    <property type="molecule type" value="Genomic_DNA"/>
</dbReference>
<protein>
    <submittedName>
        <fullName evidence="2">Alpha/beta hydrolase</fullName>
    </submittedName>
</protein>
<feature type="domain" description="AB hydrolase-1" evidence="1">
    <location>
        <begin position="4"/>
        <end position="223"/>
    </location>
</feature>
<evidence type="ECO:0000259" key="1">
    <source>
        <dbReference type="Pfam" id="PF12697"/>
    </source>
</evidence>
<accession>A0ABN2VNM2</accession>